<evidence type="ECO:0000313" key="2">
    <source>
        <dbReference type="EMBL" id="PNH10016.1"/>
    </source>
</evidence>
<dbReference type="SUPFAM" id="SSF48403">
    <property type="entry name" value="Ankyrin repeat"/>
    <property type="match status" value="1"/>
</dbReference>
<evidence type="ECO:0000256" key="1">
    <source>
        <dbReference type="PROSITE-ProRule" id="PRU00023"/>
    </source>
</evidence>
<reference evidence="2 3" key="1">
    <citation type="journal article" date="2017" name="Mol. Biol. Evol.">
        <title>The 4-celled Tetrabaena socialis nuclear genome reveals the essential components for genetic control of cell number at the origin of multicellularity in the volvocine lineage.</title>
        <authorList>
            <person name="Featherston J."/>
            <person name="Arakaki Y."/>
            <person name="Hanschen E.R."/>
            <person name="Ferris P.J."/>
            <person name="Michod R.E."/>
            <person name="Olson B.J.S.C."/>
            <person name="Nozaki H."/>
            <person name="Durand P.M."/>
        </authorList>
    </citation>
    <scope>NUCLEOTIDE SEQUENCE [LARGE SCALE GENOMIC DNA]</scope>
    <source>
        <strain evidence="2 3">NIES-571</strain>
    </source>
</reference>
<dbReference type="PROSITE" id="PS50088">
    <property type="entry name" value="ANK_REPEAT"/>
    <property type="match status" value="3"/>
</dbReference>
<comment type="caution">
    <text evidence="2">The sequence shown here is derived from an EMBL/GenBank/DDBJ whole genome shotgun (WGS) entry which is preliminary data.</text>
</comment>
<evidence type="ECO:0000313" key="3">
    <source>
        <dbReference type="Proteomes" id="UP000236333"/>
    </source>
</evidence>
<dbReference type="EMBL" id="PGGS01000070">
    <property type="protein sequence ID" value="PNH10016.1"/>
    <property type="molecule type" value="Genomic_DNA"/>
</dbReference>
<dbReference type="SMART" id="SM00248">
    <property type="entry name" value="ANK"/>
    <property type="match status" value="3"/>
</dbReference>
<organism evidence="2 3">
    <name type="scientific">Tetrabaena socialis</name>
    <dbReference type="NCBI Taxonomy" id="47790"/>
    <lineage>
        <taxon>Eukaryota</taxon>
        <taxon>Viridiplantae</taxon>
        <taxon>Chlorophyta</taxon>
        <taxon>core chlorophytes</taxon>
        <taxon>Chlorophyceae</taxon>
        <taxon>CS clade</taxon>
        <taxon>Chlamydomonadales</taxon>
        <taxon>Tetrabaenaceae</taxon>
        <taxon>Tetrabaena</taxon>
    </lineage>
</organism>
<feature type="repeat" description="ANK" evidence="1">
    <location>
        <begin position="55"/>
        <end position="87"/>
    </location>
</feature>
<keyword evidence="1" id="KW-0040">ANK repeat</keyword>
<dbReference type="InterPro" id="IPR002110">
    <property type="entry name" value="Ankyrin_rpt"/>
</dbReference>
<dbReference type="OrthoDB" id="540955at2759"/>
<dbReference type="PANTHER" id="PTHR22677">
    <property type="entry name" value="ANKYRIN REPEAT DOMAIN-CONTAINING PROTEIN 60"/>
    <property type="match status" value="1"/>
</dbReference>
<name>A0A2J8ABX5_9CHLO</name>
<feature type="repeat" description="ANK" evidence="1">
    <location>
        <begin position="121"/>
        <end position="153"/>
    </location>
</feature>
<protein>
    <submittedName>
        <fullName evidence="2">Ankyrin-2</fullName>
    </submittedName>
</protein>
<dbReference type="InterPro" id="IPR036770">
    <property type="entry name" value="Ankyrin_rpt-contain_sf"/>
</dbReference>
<feature type="repeat" description="ANK" evidence="1">
    <location>
        <begin position="88"/>
        <end position="120"/>
    </location>
</feature>
<proteinExistence type="predicted"/>
<dbReference type="PANTHER" id="PTHR22677:SF4">
    <property type="entry name" value="USHER SYNDROME TYPE-1G PROTEIN-LIKE PROTEIN"/>
    <property type="match status" value="1"/>
</dbReference>
<gene>
    <name evidence="2" type="ORF">TSOC_003298</name>
</gene>
<dbReference type="Pfam" id="PF12796">
    <property type="entry name" value="Ank_2"/>
    <property type="match status" value="1"/>
</dbReference>
<sequence length="180" mass="18293">MAAARHDSSGEAELAALKLLSLLTGDLCSRIVEGSGEREVLAVRLVCRAVRSAHDGHAALYSAAASGDVGAVATLLEAGADVDARTKVGQTPLHVASRLGHTAVVAALLQAHADASVKDRAGWAPLHYASRSGHTVVVAALLQAHADASAKDKSGRTALSLARAGRHLEVVVLLEAGGAH</sequence>
<dbReference type="PRINTS" id="PR01415">
    <property type="entry name" value="ANKYRIN"/>
</dbReference>
<dbReference type="PROSITE" id="PS50297">
    <property type="entry name" value="ANK_REP_REGION"/>
    <property type="match status" value="3"/>
</dbReference>
<dbReference type="Pfam" id="PF00023">
    <property type="entry name" value="Ank"/>
    <property type="match status" value="1"/>
</dbReference>
<keyword evidence="3" id="KW-1185">Reference proteome</keyword>
<dbReference type="AlphaFoldDB" id="A0A2J8ABX5"/>
<dbReference type="Gene3D" id="1.25.40.20">
    <property type="entry name" value="Ankyrin repeat-containing domain"/>
    <property type="match status" value="2"/>
</dbReference>
<accession>A0A2J8ABX5</accession>
<dbReference type="Proteomes" id="UP000236333">
    <property type="component" value="Unassembled WGS sequence"/>
</dbReference>
<dbReference type="InterPro" id="IPR039323">
    <property type="entry name" value="ANKRD_45/46/60"/>
</dbReference>